<organism evidence="1 2">
    <name type="scientific">Crucibulum laeve</name>
    <dbReference type="NCBI Taxonomy" id="68775"/>
    <lineage>
        <taxon>Eukaryota</taxon>
        <taxon>Fungi</taxon>
        <taxon>Dikarya</taxon>
        <taxon>Basidiomycota</taxon>
        <taxon>Agaricomycotina</taxon>
        <taxon>Agaricomycetes</taxon>
        <taxon>Agaricomycetidae</taxon>
        <taxon>Agaricales</taxon>
        <taxon>Agaricineae</taxon>
        <taxon>Nidulariaceae</taxon>
        <taxon>Crucibulum</taxon>
    </lineage>
</organism>
<dbReference type="Proteomes" id="UP000308652">
    <property type="component" value="Unassembled WGS sequence"/>
</dbReference>
<dbReference type="EMBL" id="ML213608">
    <property type="protein sequence ID" value="TFK37462.1"/>
    <property type="molecule type" value="Genomic_DNA"/>
</dbReference>
<sequence length="188" mass="20263">MHNNVVTPQLVLEATMRHDTSSAMENDLQVSSTALRGFIRSEHEAETFEGGKNLKINGKKPDIISNTAGISIDCDDDMDLDKVVILYKIVADAQTQNVATHPLVSEASIRAANRPVDGNGPSNDGSKRLLSVPKPSRVWILKGSNGYGTVSGRPFNGSDGFTFETVLSVEDVNQSPENSLFTESGGMR</sequence>
<proteinExistence type="predicted"/>
<protein>
    <submittedName>
        <fullName evidence="1">Uncharacterized protein</fullName>
    </submittedName>
</protein>
<gene>
    <name evidence="1" type="ORF">BDQ12DRAFT_667084</name>
</gene>
<keyword evidence="2" id="KW-1185">Reference proteome</keyword>
<evidence type="ECO:0000313" key="2">
    <source>
        <dbReference type="Proteomes" id="UP000308652"/>
    </source>
</evidence>
<dbReference type="AlphaFoldDB" id="A0A5C3LXA5"/>
<name>A0A5C3LXA5_9AGAR</name>
<evidence type="ECO:0000313" key="1">
    <source>
        <dbReference type="EMBL" id="TFK37462.1"/>
    </source>
</evidence>
<reference evidence="1 2" key="1">
    <citation type="journal article" date="2019" name="Nat. Ecol. Evol.">
        <title>Megaphylogeny resolves global patterns of mushroom evolution.</title>
        <authorList>
            <person name="Varga T."/>
            <person name="Krizsan K."/>
            <person name="Foldi C."/>
            <person name="Dima B."/>
            <person name="Sanchez-Garcia M."/>
            <person name="Sanchez-Ramirez S."/>
            <person name="Szollosi G.J."/>
            <person name="Szarkandi J.G."/>
            <person name="Papp V."/>
            <person name="Albert L."/>
            <person name="Andreopoulos W."/>
            <person name="Angelini C."/>
            <person name="Antonin V."/>
            <person name="Barry K.W."/>
            <person name="Bougher N.L."/>
            <person name="Buchanan P."/>
            <person name="Buyck B."/>
            <person name="Bense V."/>
            <person name="Catcheside P."/>
            <person name="Chovatia M."/>
            <person name="Cooper J."/>
            <person name="Damon W."/>
            <person name="Desjardin D."/>
            <person name="Finy P."/>
            <person name="Geml J."/>
            <person name="Haridas S."/>
            <person name="Hughes K."/>
            <person name="Justo A."/>
            <person name="Karasinski D."/>
            <person name="Kautmanova I."/>
            <person name="Kiss B."/>
            <person name="Kocsube S."/>
            <person name="Kotiranta H."/>
            <person name="LaButti K.M."/>
            <person name="Lechner B.E."/>
            <person name="Liimatainen K."/>
            <person name="Lipzen A."/>
            <person name="Lukacs Z."/>
            <person name="Mihaltcheva S."/>
            <person name="Morgado L.N."/>
            <person name="Niskanen T."/>
            <person name="Noordeloos M.E."/>
            <person name="Ohm R.A."/>
            <person name="Ortiz-Santana B."/>
            <person name="Ovrebo C."/>
            <person name="Racz N."/>
            <person name="Riley R."/>
            <person name="Savchenko A."/>
            <person name="Shiryaev A."/>
            <person name="Soop K."/>
            <person name="Spirin V."/>
            <person name="Szebenyi C."/>
            <person name="Tomsovsky M."/>
            <person name="Tulloss R.E."/>
            <person name="Uehling J."/>
            <person name="Grigoriev I.V."/>
            <person name="Vagvolgyi C."/>
            <person name="Papp T."/>
            <person name="Martin F.M."/>
            <person name="Miettinen O."/>
            <person name="Hibbett D.S."/>
            <person name="Nagy L.G."/>
        </authorList>
    </citation>
    <scope>NUCLEOTIDE SEQUENCE [LARGE SCALE GENOMIC DNA]</scope>
    <source>
        <strain evidence="1 2">CBS 166.37</strain>
    </source>
</reference>
<accession>A0A5C3LXA5</accession>